<dbReference type="InterPro" id="IPR027417">
    <property type="entry name" value="P-loop_NTPase"/>
</dbReference>
<comment type="caution">
    <text evidence="1">The sequence shown here is derived from an EMBL/GenBank/DDBJ whole genome shotgun (WGS) entry which is preliminary data.</text>
</comment>
<organism evidence="1 2">
    <name type="scientific">Ktedonospora formicarum</name>
    <dbReference type="NCBI Taxonomy" id="2778364"/>
    <lineage>
        <taxon>Bacteria</taxon>
        <taxon>Bacillati</taxon>
        <taxon>Chloroflexota</taxon>
        <taxon>Ktedonobacteria</taxon>
        <taxon>Ktedonobacterales</taxon>
        <taxon>Ktedonobacteraceae</taxon>
        <taxon>Ktedonospora</taxon>
    </lineage>
</organism>
<dbReference type="RefSeq" id="WP_220195155.1">
    <property type="nucleotide sequence ID" value="NZ_BNJF01000002.1"/>
</dbReference>
<protein>
    <submittedName>
        <fullName evidence="1">Uncharacterized protein</fullName>
    </submittedName>
</protein>
<dbReference type="Proteomes" id="UP000612362">
    <property type="component" value="Unassembled WGS sequence"/>
</dbReference>
<dbReference type="Gene3D" id="3.40.50.300">
    <property type="entry name" value="P-loop containing nucleotide triphosphate hydrolases"/>
    <property type="match status" value="1"/>
</dbReference>
<evidence type="ECO:0000313" key="2">
    <source>
        <dbReference type="Proteomes" id="UP000612362"/>
    </source>
</evidence>
<reference evidence="1" key="1">
    <citation type="submission" date="2020-10" db="EMBL/GenBank/DDBJ databases">
        <title>Taxonomic study of unclassified bacteria belonging to the class Ktedonobacteria.</title>
        <authorList>
            <person name="Yabe S."/>
            <person name="Wang C.M."/>
            <person name="Zheng Y."/>
            <person name="Sakai Y."/>
            <person name="Cavaletti L."/>
            <person name="Monciardini P."/>
            <person name="Donadio S."/>
        </authorList>
    </citation>
    <scope>NUCLEOTIDE SEQUENCE</scope>
    <source>
        <strain evidence="1">SOSP1-1</strain>
    </source>
</reference>
<dbReference type="EMBL" id="BNJF01000002">
    <property type="protein sequence ID" value="GHO45723.1"/>
    <property type="molecule type" value="Genomic_DNA"/>
</dbReference>
<dbReference type="AlphaFoldDB" id="A0A8J3I4E0"/>
<gene>
    <name evidence="1" type="ORF">KSX_38860</name>
</gene>
<keyword evidence="2" id="KW-1185">Reference proteome</keyword>
<proteinExistence type="predicted"/>
<accession>A0A8J3I4E0</accession>
<sequence length="146" mass="16590">MKVLIFGPAGAGKTYVSSALRKSGINAFDADEIDGLSSWYDRDGKKVASPKSAEEVFTKHYSFLWSRTFLKTFLAQYPDVYLFGGSGNVTAMFDLFEKVYFLQVEANLQKERLMHSSRKNLMNEVLWASGKKRKPETVEFHVSMLL</sequence>
<evidence type="ECO:0000313" key="1">
    <source>
        <dbReference type="EMBL" id="GHO45723.1"/>
    </source>
</evidence>
<name>A0A8J3I4E0_9CHLR</name>
<dbReference type="SUPFAM" id="SSF52540">
    <property type="entry name" value="P-loop containing nucleoside triphosphate hydrolases"/>
    <property type="match status" value="1"/>
</dbReference>